<evidence type="ECO:0000256" key="11">
    <source>
        <dbReference type="SAM" id="MobiDB-lite"/>
    </source>
</evidence>
<evidence type="ECO:0000256" key="1">
    <source>
        <dbReference type="ARBA" id="ARBA00003357"/>
    </source>
</evidence>
<evidence type="ECO:0000256" key="2">
    <source>
        <dbReference type="ARBA" id="ARBA00004123"/>
    </source>
</evidence>
<protein>
    <recommendedName>
        <fullName evidence="10">Transcription elongation factor 1 homolog</fullName>
    </recommendedName>
</protein>
<evidence type="ECO:0000313" key="12">
    <source>
        <dbReference type="EMBL" id="CAH0371574.1"/>
    </source>
</evidence>
<evidence type="ECO:0000256" key="5">
    <source>
        <dbReference type="ARBA" id="ARBA00022771"/>
    </source>
</evidence>
<keyword evidence="8 10" id="KW-0804">Transcription</keyword>
<dbReference type="InterPro" id="IPR007808">
    <property type="entry name" value="Elf1"/>
</dbReference>
<name>A0A8J2WXL7_9STRA</name>
<dbReference type="EMBL" id="CAKKNE010000003">
    <property type="protein sequence ID" value="CAH0371574.1"/>
    <property type="molecule type" value="Genomic_DNA"/>
</dbReference>
<accession>A0A8J2WXL7</accession>
<feature type="compositionally biased region" description="Basic and acidic residues" evidence="11">
    <location>
        <begin position="83"/>
        <end position="94"/>
    </location>
</feature>
<dbReference type="GO" id="GO:0006368">
    <property type="term" value="P:transcription elongation by RNA polymerase II"/>
    <property type="evidence" value="ECO:0007669"/>
    <property type="project" value="TreeGrafter"/>
</dbReference>
<evidence type="ECO:0000313" key="13">
    <source>
        <dbReference type="Proteomes" id="UP000789595"/>
    </source>
</evidence>
<evidence type="ECO:0000256" key="7">
    <source>
        <dbReference type="ARBA" id="ARBA00023015"/>
    </source>
</evidence>
<feature type="region of interest" description="Disordered" evidence="11">
    <location>
        <begin position="81"/>
        <end position="133"/>
    </location>
</feature>
<evidence type="ECO:0000256" key="4">
    <source>
        <dbReference type="ARBA" id="ARBA00022723"/>
    </source>
</evidence>
<dbReference type="OrthoDB" id="445983at2759"/>
<dbReference type="PANTHER" id="PTHR20934:SF0">
    <property type="entry name" value="TRANSCRIPTION ELONGATION FACTOR 1 HOMOLOG"/>
    <property type="match status" value="1"/>
</dbReference>
<dbReference type="Proteomes" id="UP000789595">
    <property type="component" value="Unassembled WGS sequence"/>
</dbReference>
<dbReference type="SUPFAM" id="SSF57783">
    <property type="entry name" value="Zinc beta-ribbon"/>
    <property type="match status" value="1"/>
</dbReference>
<gene>
    <name evidence="12" type="ORF">PECAL_3P15230</name>
</gene>
<keyword evidence="6 10" id="KW-0862">Zinc</keyword>
<dbReference type="FunFam" id="2.20.25.190:FF:000001">
    <property type="entry name" value="Transcription elongation factor 1 homolog"/>
    <property type="match status" value="1"/>
</dbReference>
<evidence type="ECO:0000256" key="6">
    <source>
        <dbReference type="ARBA" id="ARBA00022833"/>
    </source>
</evidence>
<dbReference type="Pfam" id="PF05129">
    <property type="entry name" value="Zn_ribbon_Elf1"/>
    <property type="match status" value="1"/>
</dbReference>
<sequence>MGRRRAKATKVVKKKQPTMQTEFKCPFCNYEKCVAAKMDYDKETGTLECRVCAATYTATINYLSEPVDVFSEWIDQCEAEDEERAKRDAARDRGEDVEEDAPAPKRTRIDFADPAEDEAEVDPNDDPALHAGL</sequence>
<feature type="compositionally biased region" description="Acidic residues" evidence="11">
    <location>
        <begin position="113"/>
        <end position="125"/>
    </location>
</feature>
<evidence type="ECO:0000256" key="3">
    <source>
        <dbReference type="ARBA" id="ARBA00009730"/>
    </source>
</evidence>
<comment type="function">
    <text evidence="1 10">Transcription elongation factor implicated in the maintenance of proper chromatin structure in actively transcribed regions.</text>
</comment>
<dbReference type="PANTHER" id="PTHR20934">
    <property type="entry name" value="TRANSCRIPTION ELONGATION FACTOR 1 HOMOLOG"/>
    <property type="match status" value="1"/>
</dbReference>
<dbReference type="GO" id="GO:0008270">
    <property type="term" value="F:zinc ion binding"/>
    <property type="evidence" value="ECO:0007669"/>
    <property type="project" value="UniProtKB-KW"/>
</dbReference>
<dbReference type="AlphaFoldDB" id="A0A8J2WXL7"/>
<keyword evidence="7 10" id="KW-0805">Transcription regulation</keyword>
<reference evidence="12" key="1">
    <citation type="submission" date="2021-11" db="EMBL/GenBank/DDBJ databases">
        <authorList>
            <consortium name="Genoscope - CEA"/>
            <person name="William W."/>
        </authorList>
    </citation>
    <scope>NUCLEOTIDE SEQUENCE</scope>
</reference>
<comment type="subcellular location">
    <subcellularLocation>
        <location evidence="2 10">Nucleus</location>
    </subcellularLocation>
</comment>
<evidence type="ECO:0000256" key="9">
    <source>
        <dbReference type="ARBA" id="ARBA00023242"/>
    </source>
</evidence>
<keyword evidence="9 10" id="KW-0539">Nucleus</keyword>
<keyword evidence="4 10" id="KW-0479">Metal-binding</keyword>
<organism evidence="12 13">
    <name type="scientific">Pelagomonas calceolata</name>
    <dbReference type="NCBI Taxonomy" id="35677"/>
    <lineage>
        <taxon>Eukaryota</taxon>
        <taxon>Sar</taxon>
        <taxon>Stramenopiles</taxon>
        <taxon>Ochrophyta</taxon>
        <taxon>Pelagophyceae</taxon>
        <taxon>Pelagomonadales</taxon>
        <taxon>Pelagomonadaceae</taxon>
        <taxon>Pelagomonas</taxon>
    </lineage>
</organism>
<dbReference type="GO" id="GO:0008023">
    <property type="term" value="C:transcription elongation factor complex"/>
    <property type="evidence" value="ECO:0007669"/>
    <property type="project" value="TreeGrafter"/>
</dbReference>
<keyword evidence="13" id="KW-1185">Reference proteome</keyword>
<comment type="caution">
    <text evidence="12">The sequence shown here is derived from an EMBL/GenBank/DDBJ whole genome shotgun (WGS) entry which is preliminary data.</text>
</comment>
<proteinExistence type="inferred from homology"/>
<dbReference type="InterPro" id="IPR038567">
    <property type="entry name" value="T_Elf1_sf"/>
</dbReference>
<evidence type="ECO:0000256" key="8">
    <source>
        <dbReference type="ARBA" id="ARBA00023163"/>
    </source>
</evidence>
<comment type="similarity">
    <text evidence="3 10">Belongs to the ELOF1 family.</text>
</comment>
<evidence type="ECO:0000256" key="10">
    <source>
        <dbReference type="RuleBase" id="RU364033"/>
    </source>
</evidence>
<dbReference type="GO" id="GO:0000993">
    <property type="term" value="F:RNA polymerase II complex binding"/>
    <property type="evidence" value="ECO:0007669"/>
    <property type="project" value="TreeGrafter"/>
</dbReference>
<dbReference type="Gene3D" id="2.20.25.190">
    <property type="match status" value="1"/>
</dbReference>
<keyword evidence="5 10" id="KW-0863">Zinc-finger</keyword>